<proteinExistence type="predicted"/>
<name>A0A080LYW2_9PROT</name>
<reference evidence="1 2" key="1">
    <citation type="submission" date="2014-02" db="EMBL/GenBank/DDBJ databases">
        <title>Expanding our view of genomic diversity in Candidatus Accumulibacter clades.</title>
        <authorList>
            <person name="Skennerton C.T."/>
            <person name="Barr J.J."/>
            <person name="Slater F.R."/>
            <person name="Bond P.L."/>
            <person name="Tyson G.W."/>
        </authorList>
    </citation>
    <scope>NUCLEOTIDE SEQUENCE [LARGE SCALE GENOMIC DNA]</scope>
    <source>
        <strain evidence="2">BA-91</strain>
    </source>
</reference>
<evidence type="ECO:0000313" key="1">
    <source>
        <dbReference type="EMBL" id="KFB74112.1"/>
    </source>
</evidence>
<gene>
    <name evidence="1" type="ORF">AW09_000607</name>
</gene>
<protein>
    <submittedName>
        <fullName evidence="1">Uncharacterized protein</fullName>
    </submittedName>
</protein>
<accession>A0A080LYW2</accession>
<evidence type="ECO:0000313" key="2">
    <source>
        <dbReference type="Proteomes" id="UP000020077"/>
    </source>
</evidence>
<sequence length="173" mass="16908">MPLNGTLTVGATGAASLVVSPTADLTAEGAETLTMTITGTAATSSVTINDTSIPGGTGGGVPLPVGTTAEVVATAAAEMFTFDVAGARASAPDTQIPLTGFAVANDSLQIDLVTANPAITNLLQLNGVDGIAVESNVILNNTLINFGNDADGQVISVTLAGIVDPATVSVSVV</sequence>
<dbReference type="Proteomes" id="UP000020077">
    <property type="component" value="Unassembled WGS sequence"/>
</dbReference>
<dbReference type="AlphaFoldDB" id="A0A080LYW2"/>
<comment type="caution">
    <text evidence="1">The sequence shown here is derived from an EMBL/GenBank/DDBJ whole genome shotgun (WGS) entry which is preliminary data.</text>
</comment>
<organism evidence="1 2">
    <name type="scientific">Candidatus Accumulibacter phosphatis</name>
    <dbReference type="NCBI Taxonomy" id="327160"/>
    <lineage>
        <taxon>Bacteria</taxon>
        <taxon>Pseudomonadati</taxon>
        <taxon>Pseudomonadota</taxon>
        <taxon>Betaproteobacteria</taxon>
        <taxon>Candidatus Accumulibacter</taxon>
    </lineage>
</organism>
<dbReference type="EMBL" id="JDVG02000098">
    <property type="protein sequence ID" value="KFB74112.1"/>
    <property type="molecule type" value="Genomic_DNA"/>
</dbReference>